<dbReference type="PANTHER" id="PTHR22683:SF1">
    <property type="entry name" value="TYPE VII SECRETION SYSTEM PROTEIN ESSC"/>
    <property type="match status" value="1"/>
</dbReference>
<dbReference type="Gene3D" id="3.40.50.300">
    <property type="entry name" value="P-loop containing nucleotide triphosphate hydrolases"/>
    <property type="match status" value="1"/>
</dbReference>
<keyword evidence="2 3" id="KW-0067">ATP-binding</keyword>
<dbReference type="EMBL" id="CP134855">
    <property type="protein sequence ID" value="WNL31147.1"/>
    <property type="molecule type" value="Genomic_DNA"/>
</dbReference>
<dbReference type="PROSITE" id="PS00675">
    <property type="entry name" value="SIGMA54_INTERACT_1"/>
    <property type="match status" value="1"/>
</dbReference>
<dbReference type="EMBL" id="CP135130">
    <property type="protein sequence ID" value="WNP37297.1"/>
    <property type="molecule type" value="Genomic_DNA"/>
</dbReference>
<dbReference type="EMBL" id="CP135131">
    <property type="protein sequence ID" value="WNP39389.1"/>
    <property type="molecule type" value="Genomic_DNA"/>
</dbReference>
<proteinExistence type="predicted"/>
<feature type="domain" description="FtsK" evidence="5">
    <location>
        <begin position="177"/>
        <end position="361"/>
    </location>
</feature>
<protein>
    <submittedName>
        <fullName evidence="6">FtsK/SpoIIIE domain-containing protein</fullName>
    </submittedName>
</protein>
<dbReference type="InterPro" id="IPR027417">
    <property type="entry name" value="P-loop_NTPase"/>
</dbReference>
<gene>
    <name evidence="8" type="ORF">RJG58_06560</name>
    <name evidence="9" type="ORF">RMP69_06560</name>
    <name evidence="6" type="ORF">RMQ65_01535</name>
    <name evidence="7" type="ORF">RMQ67_06560</name>
</gene>
<dbReference type="AlphaFoldDB" id="A0AA96DMD6"/>
<keyword evidence="4" id="KW-1133">Transmembrane helix</keyword>
<dbReference type="GO" id="GO:0005524">
    <property type="term" value="F:ATP binding"/>
    <property type="evidence" value="ECO:0007669"/>
    <property type="project" value="UniProtKB-UniRule"/>
</dbReference>
<dbReference type="PROSITE" id="PS50901">
    <property type="entry name" value="FTSK"/>
    <property type="match status" value="1"/>
</dbReference>
<dbReference type="EMBL" id="CP134853">
    <property type="protein sequence ID" value="WNL28058.1"/>
    <property type="molecule type" value="Genomic_DNA"/>
</dbReference>
<evidence type="ECO:0000313" key="9">
    <source>
        <dbReference type="EMBL" id="WNP39389.1"/>
    </source>
</evidence>
<dbReference type="InterPro" id="IPR025662">
    <property type="entry name" value="Sigma_54_int_dom_ATP-bd_1"/>
</dbReference>
<keyword evidence="1 3" id="KW-0547">Nucleotide-binding</keyword>
<dbReference type="GO" id="GO:0003677">
    <property type="term" value="F:DNA binding"/>
    <property type="evidence" value="ECO:0007669"/>
    <property type="project" value="InterPro"/>
</dbReference>
<dbReference type="InterPro" id="IPR002543">
    <property type="entry name" value="FtsK_dom"/>
</dbReference>
<keyword evidence="4" id="KW-0812">Transmembrane</keyword>
<accession>A0AA96DMD6</accession>
<dbReference type="SUPFAM" id="SSF52540">
    <property type="entry name" value="P-loop containing nucleoside triphosphate hydrolases"/>
    <property type="match status" value="1"/>
</dbReference>
<reference evidence="6" key="1">
    <citation type="submission" date="2023-09" db="EMBL/GenBank/DDBJ databases">
        <title>Arcobacter tbilisiensis sp. nov. isolated from chicken meat in Tbilisi, Georgia.</title>
        <authorList>
            <person name="Matthias R."/>
            <person name="Zautner A.E."/>
        </authorList>
    </citation>
    <scope>NUCLEOTIDE SEQUENCE</scope>
    <source>
        <strain evidence="8">LEO 101</strain>
        <strain evidence="6">LEO 49</strain>
        <strain evidence="9">LEO 50</strain>
        <strain evidence="7">LEO 53</strain>
    </source>
</reference>
<evidence type="ECO:0000256" key="1">
    <source>
        <dbReference type="ARBA" id="ARBA00022741"/>
    </source>
</evidence>
<evidence type="ECO:0000313" key="7">
    <source>
        <dbReference type="EMBL" id="WNL31147.1"/>
    </source>
</evidence>
<evidence type="ECO:0000313" key="6">
    <source>
        <dbReference type="EMBL" id="WNL28058.1"/>
    </source>
</evidence>
<dbReference type="Pfam" id="PF01580">
    <property type="entry name" value="FtsK_SpoIIIE"/>
    <property type="match status" value="1"/>
</dbReference>
<organism evidence="6">
    <name type="scientific">Arcobacter sp. AZ-2023</name>
    <dbReference type="NCBI Taxonomy" id="3074453"/>
    <lineage>
        <taxon>Bacteria</taxon>
        <taxon>Pseudomonadati</taxon>
        <taxon>Campylobacterota</taxon>
        <taxon>Epsilonproteobacteria</taxon>
        <taxon>Campylobacterales</taxon>
        <taxon>Arcobacteraceae</taxon>
        <taxon>Arcobacter</taxon>
    </lineage>
</organism>
<evidence type="ECO:0000256" key="3">
    <source>
        <dbReference type="PROSITE-ProRule" id="PRU00289"/>
    </source>
</evidence>
<dbReference type="InterPro" id="IPR050206">
    <property type="entry name" value="FtsK/SpoIIIE/SftA"/>
</dbReference>
<evidence type="ECO:0000256" key="2">
    <source>
        <dbReference type="ARBA" id="ARBA00022840"/>
    </source>
</evidence>
<keyword evidence="4" id="KW-0472">Membrane</keyword>
<name>A0AA96DMD6_9BACT</name>
<evidence type="ECO:0000259" key="5">
    <source>
        <dbReference type="PROSITE" id="PS50901"/>
    </source>
</evidence>
<feature type="transmembrane region" description="Helical" evidence="4">
    <location>
        <begin position="7"/>
        <end position="29"/>
    </location>
</feature>
<feature type="transmembrane region" description="Helical" evidence="4">
    <location>
        <begin position="41"/>
        <end position="62"/>
    </location>
</feature>
<feature type="binding site" evidence="3">
    <location>
        <begin position="194"/>
        <end position="201"/>
    </location>
    <ligand>
        <name>ATP</name>
        <dbReference type="ChEBI" id="CHEBI:30616"/>
    </ligand>
</feature>
<sequence length="422" mass="48753">MNNGIKLLALSLIKAWGLFAMGLFLIFYIKNKAVNVALDSLISPSVIFAISVITFAIIYYYIKNWKYITMPYSLKLITQPKDENKETSVFVDKFVFYNKFTNTLYFRNKNAIDLKLYQDKKNEIMHFLGLHTKSIEMDIKPLFRKWVKIELYELPNSFNFEIRKLKKGYLYYGISSKGDYYQSIENQTTMIVVGESGSGKSNLLNLLIYSIYINYGNGSYEDSNISSTILIDLKGNELSLYKYKGTQFIDNIQDVAIVFTELKEVMYNRYKQMQINGDKLYKGKPIYVVIDEVGTIGTYHDKKIRDAIFNDMIELFQKGRACKIIFLIFAQKCDSTNIPSNVLTNIQSRILMKTDSEFNTNSMIGTKEQIQDITRVDVANFNKGRAIIKDGITSETSLIQVPYVSENEHRNIVRHLGHSLKN</sequence>
<evidence type="ECO:0000313" key="8">
    <source>
        <dbReference type="EMBL" id="WNP37297.1"/>
    </source>
</evidence>
<evidence type="ECO:0000256" key="4">
    <source>
        <dbReference type="SAM" id="Phobius"/>
    </source>
</evidence>
<dbReference type="PANTHER" id="PTHR22683">
    <property type="entry name" value="SPORULATION PROTEIN RELATED"/>
    <property type="match status" value="1"/>
</dbReference>